<feature type="domain" description="Glycosyltransferase subfamily 4-like N-terminal" evidence="4">
    <location>
        <begin position="23"/>
        <end position="194"/>
    </location>
</feature>
<sequence length="404" mass="43423">MRRVAVISLHTSPLLQPGSGDSGGMNVYVRELVSSLAQAGVECYTYTRADREGLPCEVTVEPNHTVVHIEAGPHHLPKEALGDVVDEFTDRVLEHLDIIGGVDVVHANYWLSGVAAHRIKHELDIPFVSTFHTLARVKAEGGDPEPAWRDRAEAELINCADAICVSCPEEEAQFRRLYGDPQGQIEIIAPGVEHALFGPGDRAGARRAIDVDPAVPMLLFVGRIQPLKGPDVAIRALHALGRPDARLVIVGGASGTTGDGEVERAHELVDELGLHDQVDFVEPQPHHILSTYYRAADVVVVPSRSESFGLVALEAAACGTPVVASAVGGLQSLVDHGDTGFLITDRDPAHFAKAIARILDEPLLADTMGAAASVRASRYTWAFAAARLRRLYADLTARRLVLGH</sequence>
<dbReference type="InterPro" id="IPR028098">
    <property type="entry name" value="Glyco_trans_4-like_N"/>
</dbReference>
<dbReference type="EMBL" id="SOAU01000001">
    <property type="protein sequence ID" value="TDT15146.1"/>
    <property type="molecule type" value="Genomic_DNA"/>
</dbReference>
<name>A0A4R7HY58_9ACTN</name>
<reference evidence="5 6" key="1">
    <citation type="submission" date="2019-03" db="EMBL/GenBank/DDBJ databases">
        <title>Sequencing the genomes of 1000 actinobacteria strains.</title>
        <authorList>
            <person name="Klenk H.-P."/>
        </authorList>
    </citation>
    <scope>NUCLEOTIDE SEQUENCE [LARGE SCALE GENOMIC DNA]</scope>
    <source>
        <strain evidence="5 6">DSM 18936</strain>
    </source>
</reference>
<gene>
    <name evidence="5" type="ORF">BDK89_0708</name>
</gene>
<organism evidence="5 6">
    <name type="scientific">Ilumatobacter fluminis</name>
    <dbReference type="NCBI Taxonomy" id="467091"/>
    <lineage>
        <taxon>Bacteria</taxon>
        <taxon>Bacillati</taxon>
        <taxon>Actinomycetota</taxon>
        <taxon>Acidimicrobiia</taxon>
        <taxon>Acidimicrobiales</taxon>
        <taxon>Ilumatobacteraceae</taxon>
        <taxon>Ilumatobacter</taxon>
    </lineage>
</organism>
<evidence type="ECO:0000313" key="6">
    <source>
        <dbReference type="Proteomes" id="UP000294558"/>
    </source>
</evidence>
<dbReference type="Pfam" id="PF00534">
    <property type="entry name" value="Glycos_transf_1"/>
    <property type="match status" value="1"/>
</dbReference>
<dbReference type="SUPFAM" id="SSF53756">
    <property type="entry name" value="UDP-Glycosyltransferase/glycogen phosphorylase"/>
    <property type="match status" value="1"/>
</dbReference>
<dbReference type="Proteomes" id="UP000294558">
    <property type="component" value="Unassembled WGS sequence"/>
</dbReference>
<evidence type="ECO:0000259" key="4">
    <source>
        <dbReference type="Pfam" id="PF13439"/>
    </source>
</evidence>
<evidence type="ECO:0000259" key="3">
    <source>
        <dbReference type="Pfam" id="PF00534"/>
    </source>
</evidence>
<dbReference type="PANTHER" id="PTHR45947">
    <property type="entry name" value="SULFOQUINOVOSYL TRANSFERASE SQD2"/>
    <property type="match status" value="1"/>
</dbReference>
<dbReference type="InterPro" id="IPR001296">
    <property type="entry name" value="Glyco_trans_1"/>
</dbReference>
<evidence type="ECO:0000256" key="1">
    <source>
        <dbReference type="ARBA" id="ARBA00022676"/>
    </source>
</evidence>
<comment type="caution">
    <text evidence="5">The sequence shown here is derived from an EMBL/GenBank/DDBJ whole genome shotgun (WGS) entry which is preliminary data.</text>
</comment>
<feature type="domain" description="Glycosyl transferase family 1" evidence="3">
    <location>
        <begin position="212"/>
        <end position="372"/>
    </location>
</feature>
<dbReference type="Pfam" id="PF13439">
    <property type="entry name" value="Glyco_transf_4"/>
    <property type="match status" value="1"/>
</dbReference>
<dbReference type="GO" id="GO:1901137">
    <property type="term" value="P:carbohydrate derivative biosynthetic process"/>
    <property type="evidence" value="ECO:0007669"/>
    <property type="project" value="UniProtKB-ARBA"/>
</dbReference>
<keyword evidence="2 5" id="KW-0808">Transferase</keyword>
<dbReference type="RefSeq" id="WP_166657354.1">
    <property type="nucleotide sequence ID" value="NZ_SOAU01000001.1"/>
</dbReference>
<dbReference type="PANTHER" id="PTHR45947:SF3">
    <property type="entry name" value="SULFOQUINOVOSYL TRANSFERASE SQD2"/>
    <property type="match status" value="1"/>
</dbReference>
<dbReference type="Gene3D" id="3.40.50.2000">
    <property type="entry name" value="Glycogen Phosphorylase B"/>
    <property type="match status" value="2"/>
</dbReference>
<evidence type="ECO:0000256" key="2">
    <source>
        <dbReference type="ARBA" id="ARBA00022679"/>
    </source>
</evidence>
<evidence type="ECO:0000313" key="5">
    <source>
        <dbReference type="EMBL" id="TDT15146.1"/>
    </source>
</evidence>
<keyword evidence="6" id="KW-1185">Reference proteome</keyword>
<dbReference type="InterPro" id="IPR050194">
    <property type="entry name" value="Glycosyltransferase_grp1"/>
</dbReference>
<protein>
    <submittedName>
        <fullName evidence="5">D-inositol-3-phosphate glycosyltransferase</fullName>
    </submittedName>
</protein>
<proteinExistence type="predicted"/>
<dbReference type="AlphaFoldDB" id="A0A4R7HY58"/>
<dbReference type="GO" id="GO:0016757">
    <property type="term" value="F:glycosyltransferase activity"/>
    <property type="evidence" value="ECO:0007669"/>
    <property type="project" value="UniProtKB-KW"/>
</dbReference>
<keyword evidence="1" id="KW-0328">Glycosyltransferase</keyword>
<accession>A0A4R7HY58</accession>